<keyword evidence="6" id="KW-0479">Metal-binding</keyword>
<reference evidence="11" key="1">
    <citation type="submission" date="2020-05" db="EMBL/GenBank/DDBJ databases">
        <authorList>
            <person name="Chiriac C."/>
            <person name="Salcher M."/>
            <person name="Ghai R."/>
            <person name="Kavagutti S V."/>
        </authorList>
    </citation>
    <scope>NUCLEOTIDE SEQUENCE</scope>
</reference>
<dbReference type="Pfam" id="PF02367">
    <property type="entry name" value="TsaE"/>
    <property type="match status" value="1"/>
</dbReference>
<dbReference type="NCBIfam" id="TIGR00150">
    <property type="entry name" value="T6A_YjeE"/>
    <property type="match status" value="1"/>
</dbReference>
<proteinExistence type="inferred from homology"/>
<dbReference type="GO" id="GO:0046872">
    <property type="term" value="F:metal ion binding"/>
    <property type="evidence" value="ECO:0007669"/>
    <property type="project" value="UniProtKB-KW"/>
</dbReference>
<keyword evidence="9" id="KW-0460">Magnesium</keyword>
<evidence type="ECO:0000256" key="3">
    <source>
        <dbReference type="ARBA" id="ARBA00019010"/>
    </source>
</evidence>
<evidence type="ECO:0000256" key="6">
    <source>
        <dbReference type="ARBA" id="ARBA00022723"/>
    </source>
</evidence>
<dbReference type="GO" id="GO:0005737">
    <property type="term" value="C:cytoplasm"/>
    <property type="evidence" value="ECO:0007669"/>
    <property type="project" value="UniProtKB-SubCell"/>
</dbReference>
<dbReference type="AlphaFoldDB" id="A0A6J6B616"/>
<sequence length="162" mass="17659">MISLSVNSLVETHAVASALAQLSRSGDVIVLAGEMGAGKTAFAQGFGQALGITEPITSPTFTLVHTYDSGRLVLHHADLYRLDRLGEVTDLGLHEMVEESGVMLVEWGDMAAEILGAHLEVCISRMPDQDDQRKIVLTANGQTWTPRWERVLSAFAPWQVEM</sequence>
<evidence type="ECO:0000256" key="8">
    <source>
        <dbReference type="ARBA" id="ARBA00022840"/>
    </source>
</evidence>
<comment type="subcellular location">
    <subcellularLocation>
        <location evidence="1">Cytoplasm</location>
    </subcellularLocation>
</comment>
<gene>
    <name evidence="11" type="ORF">UFOPK1421_00216</name>
    <name evidence="12" type="ORF">UFOPK4275_00466</name>
    <name evidence="13" type="ORF">UFOPK4422_00433</name>
</gene>
<name>A0A6J6B616_9ZZZZ</name>
<evidence type="ECO:0000256" key="7">
    <source>
        <dbReference type="ARBA" id="ARBA00022741"/>
    </source>
</evidence>
<keyword evidence="5" id="KW-0819">tRNA processing</keyword>
<dbReference type="PANTHER" id="PTHR33540:SF2">
    <property type="entry name" value="TRNA THREONYLCARBAMOYLADENOSINE BIOSYNTHESIS PROTEIN TSAE"/>
    <property type="match status" value="1"/>
</dbReference>
<dbReference type="InterPro" id="IPR027417">
    <property type="entry name" value="P-loop_NTPase"/>
</dbReference>
<evidence type="ECO:0000256" key="9">
    <source>
        <dbReference type="ARBA" id="ARBA00022842"/>
    </source>
</evidence>
<keyword evidence="8" id="KW-0067">ATP-binding</keyword>
<dbReference type="GO" id="GO:0002949">
    <property type="term" value="P:tRNA threonylcarbamoyladenosine modification"/>
    <property type="evidence" value="ECO:0007669"/>
    <property type="project" value="InterPro"/>
</dbReference>
<dbReference type="Gene3D" id="3.40.50.300">
    <property type="entry name" value="P-loop containing nucleotide triphosphate hydrolases"/>
    <property type="match status" value="1"/>
</dbReference>
<evidence type="ECO:0000256" key="5">
    <source>
        <dbReference type="ARBA" id="ARBA00022694"/>
    </source>
</evidence>
<dbReference type="InterPro" id="IPR003442">
    <property type="entry name" value="T6A_TsaE"/>
</dbReference>
<dbReference type="GO" id="GO:0005524">
    <property type="term" value="F:ATP binding"/>
    <property type="evidence" value="ECO:0007669"/>
    <property type="project" value="UniProtKB-KW"/>
</dbReference>
<comment type="similarity">
    <text evidence="2">Belongs to the TsaE family.</text>
</comment>
<evidence type="ECO:0000256" key="1">
    <source>
        <dbReference type="ARBA" id="ARBA00004496"/>
    </source>
</evidence>
<dbReference type="PANTHER" id="PTHR33540">
    <property type="entry name" value="TRNA THREONYLCARBAMOYLADENOSINE BIOSYNTHESIS PROTEIN TSAE"/>
    <property type="match status" value="1"/>
</dbReference>
<keyword evidence="7" id="KW-0547">Nucleotide-binding</keyword>
<evidence type="ECO:0000256" key="10">
    <source>
        <dbReference type="ARBA" id="ARBA00032441"/>
    </source>
</evidence>
<dbReference type="EMBL" id="CAFBQJ010000059">
    <property type="protein sequence ID" value="CAB5047402.1"/>
    <property type="molecule type" value="Genomic_DNA"/>
</dbReference>
<evidence type="ECO:0000313" key="13">
    <source>
        <dbReference type="EMBL" id="CAB5116581.1"/>
    </source>
</evidence>
<organism evidence="11">
    <name type="scientific">freshwater metagenome</name>
    <dbReference type="NCBI Taxonomy" id="449393"/>
    <lineage>
        <taxon>unclassified sequences</taxon>
        <taxon>metagenomes</taxon>
        <taxon>ecological metagenomes</taxon>
    </lineage>
</organism>
<dbReference type="EMBL" id="CAEZSL010000014">
    <property type="protein sequence ID" value="CAB4534137.1"/>
    <property type="molecule type" value="Genomic_DNA"/>
</dbReference>
<evidence type="ECO:0000256" key="4">
    <source>
        <dbReference type="ARBA" id="ARBA00022490"/>
    </source>
</evidence>
<keyword evidence="4" id="KW-0963">Cytoplasm</keyword>
<dbReference type="EMBL" id="CAFBRX010000029">
    <property type="protein sequence ID" value="CAB5116581.1"/>
    <property type="molecule type" value="Genomic_DNA"/>
</dbReference>
<evidence type="ECO:0000313" key="12">
    <source>
        <dbReference type="EMBL" id="CAB5047402.1"/>
    </source>
</evidence>
<evidence type="ECO:0000313" key="11">
    <source>
        <dbReference type="EMBL" id="CAB4534137.1"/>
    </source>
</evidence>
<dbReference type="SUPFAM" id="SSF52540">
    <property type="entry name" value="P-loop containing nucleoside triphosphate hydrolases"/>
    <property type="match status" value="1"/>
</dbReference>
<evidence type="ECO:0000256" key="2">
    <source>
        <dbReference type="ARBA" id="ARBA00007599"/>
    </source>
</evidence>
<protein>
    <recommendedName>
        <fullName evidence="3">tRNA threonylcarbamoyladenosine biosynthesis protein TsaE</fullName>
    </recommendedName>
    <alternativeName>
        <fullName evidence="10">t(6)A37 threonylcarbamoyladenosine biosynthesis protein TsaE</fullName>
    </alternativeName>
</protein>
<accession>A0A6J6B616</accession>